<reference evidence="4" key="1">
    <citation type="submission" date="2021-08" db="EMBL/GenBank/DDBJ databases">
        <authorList>
            <person name="Stevens D.C."/>
        </authorList>
    </citation>
    <scope>NUCLEOTIDE SEQUENCE</scope>
    <source>
        <strain evidence="4">DSM 53165</strain>
    </source>
</reference>
<dbReference type="SUPFAM" id="SSF52833">
    <property type="entry name" value="Thioredoxin-like"/>
    <property type="match status" value="1"/>
</dbReference>
<feature type="compositionally biased region" description="Basic and acidic residues" evidence="2">
    <location>
        <begin position="300"/>
        <end position="311"/>
    </location>
</feature>
<dbReference type="PROSITE" id="PS51352">
    <property type="entry name" value="THIOREDOXIN_2"/>
    <property type="match status" value="1"/>
</dbReference>
<sequence>MPPVLRDPSSRSTNVRPVQPPRGLRSRAVRATFLAALVASLAWGVLEIRHWLSIKPKPPRAGTTATTPSATGTGLASPSPVEATDTADFDDDDDATYLGLRAFSFLRTHVRKDQKDGEGPSVELANAIAPQAVTVVNLWATWCGPCRSEFAGFKKMFELNQRDQAWGAETRFVPILVDDAENVRTAYATYSGDMPNIHAPLIDLKLDGGGVRGAFSDLKLPADTGLPVTLLFDCHRRLRWSKASALDEAAFAALADEIDKLRAELRQDKCKPRRPAPAEVPNPEAASTDPPRKSSCNQNDKCDPGEDCGRCPRECRCKDGEKCNIRPDGHGVCKENI</sequence>
<organism evidence="4 5">
    <name type="scientific">Nannocystis pusilla</name>
    <dbReference type="NCBI Taxonomy" id="889268"/>
    <lineage>
        <taxon>Bacteria</taxon>
        <taxon>Pseudomonadati</taxon>
        <taxon>Myxococcota</taxon>
        <taxon>Polyangia</taxon>
        <taxon>Nannocystales</taxon>
        <taxon>Nannocystaceae</taxon>
        <taxon>Nannocystis</taxon>
    </lineage>
</organism>
<name>A0ABS7TM67_9BACT</name>
<dbReference type="InterPro" id="IPR036249">
    <property type="entry name" value="Thioredoxin-like_sf"/>
</dbReference>
<keyword evidence="1" id="KW-0676">Redox-active center</keyword>
<evidence type="ECO:0000256" key="2">
    <source>
        <dbReference type="SAM" id="MobiDB-lite"/>
    </source>
</evidence>
<dbReference type="CDD" id="cd02966">
    <property type="entry name" value="TlpA_like_family"/>
    <property type="match status" value="1"/>
</dbReference>
<dbReference type="Gene3D" id="3.40.30.10">
    <property type="entry name" value="Glutaredoxin"/>
    <property type="match status" value="1"/>
</dbReference>
<protein>
    <submittedName>
        <fullName evidence="4">TlpA family protein disulfide reductase</fullName>
    </submittedName>
</protein>
<dbReference type="Proteomes" id="UP001139031">
    <property type="component" value="Unassembled WGS sequence"/>
</dbReference>
<comment type="caution">
    <text evidence="4">The sequence shown here is derived from an EMBL/GenBank/DDBJ whole genome shotgun (WGS) entry which is preliminary data.</text>
</comment>
<evidence type="ECO:0000256" key="1">
    <source>
        <dbReference type="ARBA" id="ARBA00023284"/>
    </source>
</evidence>
<feature type="region of interest" description="Disordered" evidence="2">
    <location>
        <begin position="267"/>
        <end position="311"/>
    </location>
</feature>
<feature type="compositionally biased region" description="Low complexity" evidence="2">
    <location>
        <begin position="60"/>
        <end position="74"/>
    </location>
</feature>
<dbReference type="EMBL" id="JAIRAU010000005">
    <property type="protein sequence ID" value="MBZ5709312.1"/>
    <property type="molecule type" value="Genomic_DNA"/>
</dbReference>
<keyword evidence="5" id="KW-1185">Reference proteome</keyword>
<dbReference type="InterPro" id="IPR017937">
    <property type="entry name" value="Thioredoxin_CS"/>
</dbReference>
<dbReference type="InterPro" id="IPR013766">
    <property type="entry name" value="Thioredoxin_domain"/>
</dbReference>
<evidence type="ECO:0000313" key="4">
    <source>
        <dbReference type="EMBL" id="MBZ5709312.1"/>
    </source>
</evidence>
<evidence type="ECO:0000313" key="5">
    <source>
        <dbReference type="Proteomes" id="UP001139031"/>
    </source>
</evidence>
<feature type="region of interest" description="Disordered" evidence="2">
    <location>
        <begin position="57"/>
        <end position="88"/>
    </location>
</feature>
<dbReference type="PROSITE" id="PS00194">
    <property type="entry name" value="THIOREDOXIN_1"/>
    <property type="match status" value="1"/>
</dbReference>
<evidence type="ECO:0000259" key="3">
    <source>
        <dbReference type="PROSITE" id="PS51352"/>
    </source>
</evidence>
<gene>
    <name evidence="4" type="ORF">K7C98_08560</name>
</gene>
<accession>A0ABS7TM67</accession>
<feature type="compositionally biased region" description="Low complexity" evidence="2">
    <location>
        <begin position="277"/>
        <end position="286"/>
    </location>
</feature>
<dbReference type="RefSeq" id="WP_224191089.1">
    <property type="nucleotide sequence ID" value="NZ_JAIRAU010000005.1"/>
</dbReference>
<feature type="region of interest" description="Disordered" evidence="2">
    <location>
        <begin position="1"/>
        <end position="23"/>
    </location>
</feature>
<proteinExistence type="predicted"/>
<feature type="domain" description="Thioredoxin" evidence="3">
    <location>
        <begin position="96"/>
        <end position="263"/>
    </location>
</feature>